<proteinExistence type="predicted"/>
<gene>
    <name evidence="2" type="ORF">CYCCA115_LOCUS13786</name>
</gene>
<feature type="region of interest" description="Disordered" evidence="1">
    <location>
        <begin position="121"/>
        <end position="142"/>
    </location>
</feature>
<feature type="region of interest" description="Disordered" evidence="1">
    <location>
        <begin position="65"/>
        <end position="100"/>
    </location>
</feature>
<dbReference type="Proteomes" id="UP001295423">
    <property type="component" value="Unassembled WGS sequence"/>
</dbReference>
<evidence type="ECO:0000313" key="3">
    <source>
        <dbReference type="Proteomes" id="UP001295423"/>
    </source>
</evidence>
<reference evidence="2" key="1">
    <citation type="submission" date="2023-08" db="EMBL/GenBank/DDBJ databases">
        <authorList>
            <person name="Audoor S."/>
            <person name="Bilcke G."/>
        </authorList>
    </citation>
    <scope>NUCLEOTIDE SEQUENCE</scope>
</reference>
<feature type="compositionally biased region" description="Polar residues" evidence="1">
    <location>
        <begin position="129"/>
        <end position="140"/>
    </location>
</feature>
<evidence type="ECO:0000313" key="2">
    <source>
        <dbReference type="EMBL" id="CAJ1952927.1"/>
    </source>
</evidence>
<sequence>MSTPVVTDQWAGNFDCEGPCRRKRLMAEEFSKKALERHRNQIRQPQNKPIILRCKQCIAEAERLEREASAKKKAQTQANGTGGSSEKEESRKCGSCGKVLPQSAFNRNQWSKGEGKSRCRQCVEESIKQEAQQQSQSKTDQIAAAKLKVEQARKSKSASAILAAESELAALEAEKVTGLKPVRMGTGGGRGGGKKQPWRRGGGGGGRGKGGRGGKQ</sequence>
<evidence type="ECO:0008006" key="4">
    <source>
        <dbReference type="Google" id="ProtNLM"/>
    </source>
</evidence>
<protein>
    <recommendedName>
        <fullName evidence="4">Stc1 domain-containing protein</fullName>
    </recommendedName>
</protein>
<organism evidence="2 3">
    <name type="scientific">Cylindrotheca closterium</name>
    <dbReference type="NCBI Taxonomy" id="2856"/>
    <lineage>
        <taxon>Eukaryota</taxon>
        <taxon>Sar</taxon>
        <taxon>Stramenopiles</taxon>
        <taxon>Ochrophyta</taxon>
        <taxon>Bacillariophyta</taxon>
        <taxon>Bacillariophyceae</taxon>
        <taxon>Bacillariophycidae</taxon>
        <taxon>Bacillariales</taxon>
        <taxon>Bacillariaceae</taxon>
        <taxon>Cylindrotheca</taxon>
    </lineage>
</organism>
<dbReference type="AlphaFoldDB" id="A0AAD2FTQ2"/>
<dbReference type="EMBL" id="CAKOGP040001814">
    <property type="protein sequence ID" value="CAJ1952927.1"/>
    <property type="molecule type" value="Genomic_DNA"/>
</dbReference>
<evidence type="ECO:0000256" key="1">
    <source>
        <dbReference type="SAM" id="MobiDB-lite"/>
    </source>
</evidence>
<comment type="caution">
    <text evidence="2">The sequence shown here is derived from an EMBL/GenBank/DDBJ whole genome shotgun (WGS) entry which is preliminary data.</text>
</comment>
<accession>A0AAD2FTQ2</accession>
<name>A0AAD2FTQ2_9STRA</name>
<feature type="region of interest" description="Disordered" evidence="1">
    <location>
        <begin position="173"/>
        <end position="216"/>
    </location>
</feature>
<keyword evidence="3" id="KW-1185">Reference proteome</keyword>